<dbReference type="OrthoDB" id="244732at2"/>
<evidence type="ECO:0000256" key="2">
    <source>
        <dbReference type="SAM" id="SignalP"/>
    </source>
</evidence>
<dbReference type="InterPro" id="IPR011047">
    <property type="entry name" value="Quinoprotein_ADH-like_sf"/>
</dbReference>
<feature type="signal peptide" evidence="2">
    <location>
        <begin position="1"/>
        <end position="33"/>
    </location>
</feature>
<organism evidence="4 5">
    <name type="scientific">Posidoniimonas corsicana</name>
    <dbReference type="NCBI Taxonomy" id="1938618"/>
    <lineage>
        <taxon>Bacteria</taxon>
        <taxon>Pseudomonadati</taxon>
        <taxon>Planctomycetota</taxon>
        <taxon>Planctomycetia</taxon>
        <taxon>Pirellulales</taxon>
        <taxon>Lacipirellulaceae</taxon>
        <taxon>Posidoniimonas</taxon>
    </lineage>
</organism>
<dbReference type="AlphaFoldDB" id="A0A5C5V4V8"/>
<gene>
    <name evidence="4" type="ORF">KOR34_34000</name>
</gene>
<feature type="region of interest" description="Disordered" evidence="1">
    <location>
        <begin position="743"/>
        <end position="774"/>
    </location>
</feature>
<dbReference type="InterPro" id="IPR002372">
    <property type="entry name" value="PQQ_rpt_dom"/>
</dbReference>
<evidence type="ECO:0000313" key="5">
    <source>
        <dbReference type="Proteomes" id="UP000316714"/>
    </source>
</evidence>
<feature type="domain" description="Pyrrolo-quinoline quinone repeat" evidence="3">
    <location>
        <begin position="608"/>
        <end position="711"/>
    </location>
</feature>
<dbReference type="Proteomes" id="UP000316714">
    <property type="component" value="Unassembled WGS sequence"/>
</dbReference>
<reference evidence="4 5" key="1">
    <citation type="submission" date="2019-02" db="EMBL/GenBank/DDBJ databases">
        <title>Deep-cultivation of Planctomycetes and their phenomic and genomic characterization uncovers novel biology.</title>
        <authorList>
            <person name="Wiegand S."/>
            <person name="Jogler M."/>
            <person name="Boedeker C."/>
            <person name="Pinto D."/>
            <person name="Vollmers J."/>
            <person name="Rivas-Marin E."/>
            <person name="Kohn T."/>
            <person name="Peeters S.H."/>
            <person name="Heuer A."/>
            <person name="Rast P."/>
            <person name="Oberbeckmann S."/>
            <person name="Bunk B."/>
            <person name="Jeske O."/>
            <person name="Meyerdierks A."/>
            <person name="Storesund J.E."/>
            <person name="Kallscheuer N."/>
            <person name="Luecker S."/>
            <person name="Lage O.M."/>
            <person name="Pohl T."/>
            <person name="Merkel B.J."/>
            <person name="Hornburger P."/>
            <person name="Mueller R.-W."/>
            <person name="Bruemmer F."/>
            <person name="Labrenz M."/>
            <person name="Spormann A.M."/>
            <person name="Op Den Camp H."/>
            <person name="Overmann J."/>
            <person name="Amann R."/>
            <person name="Jetten M.S.M."/>
            <person name="Mascher T."/>
            <person name="Medema M.H."/>
            <person name="Devos D.P."/>
            <person name="Kaster A.-K."/>
            <person name="Ovreas L."/>
            <person name="Rohde M."/>
            <person name="Galperin M.Y."/>
            <person name="Jogler C."/>
        </authorList>
    </citation>
    <scope>NUCLEOTIDE SEQUENCE [LARGE SCALE GENOMIC DNA]</scope>
    <source>
        <strain evidence="4 5">KOR34</strain>
    </source>
</reference>
<dbReference type="Pfam" id="PF13360">
    <property type="entry name" value="PQQ_2"/>
    <property type="match status" value="2"/>
</dbReference>
<accession>A0A5C5V4V8</accession>
<protein>
    <recommendedName>
        <fullName evidence="3">Pyrrolo-quinoline quinone repeat domain-containing protein</fullName>
    </recommendedName>
</protein>
<evidence type="ECO:0000256" key="1">
    <source>
        <dbReference type="SAM" id="MobiDB-lite"/>
    </source>
</evidence>
<dbReference type="EMBL" id="SIHJ01000002">
    <property type="protein sequence ID" value="TWT33568.1"/>
    <property type="molecule type" value="Genomic_DNA"/>
</dbReference>
<name>A0A5C5V4V8_9BACT</name>
<sequence length="774" mass="81802" precursor="true">MHVPPPPAQRCAAFAPVLALVLHAVLGAGAARAAQPVIEAPSISSRTERLLAQADALLEDGQWEDALETITLVMDDSDGQLVRVDGGRYVRLRDACQARLTRMPPELLAEHRRRIDPAADRLLEEGRRDRDVAPLQRVIDEYFVSSSTPAAALLLSDLAIERGDFNAARAALARLHPLLTDPAGRPIGIALNGVDLPSHWEQIDPLLREPRQTLPPTYPDAEAELPAALARLALISTLELDLDRARAEAALLRQAAPEATGLLAGQTGPFVDRLAMLIEAADQWPRGAMPAGAPTFAGDATRSGAAAPLGELAGPIWPEPHTLTPVTLPGEVATRRNEVVIVGGRRVIRTVEPEVSQDPQALPVVFGPWVLVRDAGALSALQLRDGAAGVTKDGLLYQAAVGGGAVYQMQDMRVLNLMRARGLAGALVTPLGPLEVSRGVLYARVGRNQPRRTGRVVRTAADPRVLGFGLLSEGLQVVEFEEPEEPWRFSGPPLIGGGLAFIALDANEVRPRVAVACYSVATGKQVWITPVCSGAPAEDAVGVRPADVLTKQGDAIYFNTNMGAIAALDARSGRLDWLAEYPRHELGESPHRADAALLVSPCIAHCGRLLVAPVDCPYVLAIDQASGRGLWSAELVDRRAELLGVRGQTLVAAGGLLTGLDTNTGARRYQWPSSDRSGIRGMGRGCLAGGEVFWPTRSAIYARDAETGAATRTPIDLSPIGAAGANLTPAHGLLVAAGREKMTVYGPQPAPPPDPPKQFSAVTPAAGAASDAND</sequence>
<keyword evidence="2" id="KW-0732">Signal</keyword>
<proteinExistence type="predicted"/>
<dbReference type="InterPro" id="IPR015943">
    <property type="entry name" value="WD40/YVTN_repeat-like_dom_sf"/>
</dbReference>
<comment type="caution">
    <text evidence="4">The sequence shown here is derived from an EMBL/GenBank/DDBJ whole genome shotgun (WGS) entry which is preliminary data.</text>
</comment>
<evidence type="ECO:0000259" key="3">
    <source>
        <dbReference type="Pfam" id="PF13360"/>
    </source>
</evidence>
<dbReference type="SUPFAM" id="SSF50998">
    <property type="entry name" value="Quinoprotein alcohol dehydrogenase-like"/>
    <property type="match status" value="1"/>
</dbReference>
<feature type="domain" description="Pyrrolo-quinoline quinone repeat" evidence="3">
    <location>
        <begin position="489"/>
        <end position="584"/>
    </location>
</feature>
<keyword evidence="5" id="KW-1185">Reference proteome</keyword>
<dbReference type="RefSeq" id="WP_146566306.1">
    <property type="nucleotide sequence ID" value="NZ_SIHJ01000002.1"/>
</dbReference>
<dbReference type="Gene3D" id="2.130.10.10">
    <property type="entry name" value="YVTN repeat-like/Quinoprotein amine dehydrogenase"/>
    <property type="match status" value="1"/>
</dbReference>
<evidence type="ECO:0000313" key="4">
    <source>
        <dbReference type="EMBL" id="TWT33568.1"/>
    </source>
</evidence>
<feature type="chain" id="PRO_5022892489" description="Pyrrolo-quinoline quinone repeat domain-containing protein" evidence="2">
    <location>
        <begin position="34"/>
        <end position="774"/>
    </location>
</feature>